<keyword evidence="7 11" id="KW-1133">Transmembrane helix</keyword>
<keyword evidence="8 11" id="KW-0472">Membrane</keyword>
<evidence type="ECO:0000256" key="6">
    <source>
        <dbReference type="ARBA" id="ARBA00022840"/>
    </source>
</evidence>
<dbReference type="SMART" id="SM00382">
    <property type="entry name" value="AAA"/>
    <property type="match status" value="1"/>
</dbReference>
<dbReference type="Gene3D" id="1.20.1560.10">
    <property type="entry name" value="ABC transporter type 1, transmembrane domain"/>
    <property type="match status" value="1"/>
</dbReference>
<dbReference type="PROSITE" id="PS50893">
    <property type="entry name" value="ABC_TRANSPORTER_2"/>
    <property type="match status" value="1"/>
</dbReference>
<dbReference type="GO" id="GO:0005886">
    <property type="term" value="C:plasma membrane"/>
    <property type="evidence" value="ECO:0007669"/>
    <property type="project" value="UniProtKB-SubCell"/>
</dbReference>
<dbReference type="SUPFAM" id="SSF52540">
    <property type="entry name" value="P-loop containing nucleoside triphosphate hydrolases"/>
    <property type="match status" value="1"/>
</dbReference>
<organism evidence="14 15">
    <name type="scientific">Gordonia lacunae</name>
    <dbReference type="NCBI Taxonomy" id="417102"/>
    <lineage>
        <taxon>Bacteria</taxon>
        <taxon>Bacillati</taxon>
        <taxon>Actinomycetota</taxon>
        <taxon>Actinomycetes</taxon>
        <taxon>Mycobacteriales</taxon>
        <taxon>Gordoniaceae</taxon>
        <taxon>Gordonia</taxon>
    </lineage>
</organism>
<dbReference type="InterPro" id="IPR039421">
    <property type="entry name" value="Type_1_exporter"/>
</dbReference>
<evidence type="ECO:0000256" key="11">
    <source>
        <dbReference type="SAM" id="Phobius"/>
    </source>
</evidence>
<evidence type="ECO:0000256" key="1">
    <source>
        <dbReference type="ARBA" id="ARBA00004651"/>
    </source>
</evidence>
<dbReference type="FunFam" id="3.40.50.300:FF:000299">
    <property type="entry name" value="ABC transporter ATP-binding protein/permease"/>
    <property type="match status" value="1"/>
</dbReference>
<keyword evidence="15" id="KW-1185">Reference proteome</keyword>
<dbReference type="Proteomes" id="UP000194632">
    <property type="component" value="Unassembled WGS sequence"/>
</dbReference>
<evidence type="ECO:0000259" key="12">
    <source>
        <dbReference type="PROSITE" id="PS50893"/>
    </source>
</evidence>
<evidence type="ECO:0000256" key="8">
    <source>
        <dbReference type="ARBA" id="ARBA00023136"/>
    </source>
</evidence>
<dbReference type="InterPro" id="IPR011527">
    <property type="entry name" value="ABC1_TM_dom"/>
</dbReference>
<dbReference type="PANTHER" id="PTHR43394">
    <property type="entry name" value="ATP-DEPENDENT PERMEASE MDL1, MITOCHONDRIAL"/>
    <property type="match status" value="1"/>
</dbReference>
<evidence type="ECO:0000259" key="13">
    <source>
        <dbReference type="PROSITE" id="PS50929"/>
    </source>
</evidence>
<dbReference type="InterPro" id="IPR036640">
    <property type="entry name" value="ABC1_TM_sf"/>
</dbReference>
<dbReference type="EMBL" id="NGFO01000010">
    <property type="protein sequence ID" value="OUC78938.1"/>
    <property type="molecule type" value="Genomic_DNA"/>
</dbReference>
<evidence type="ECO:0000256" key="2">
    <source>
        <dbReference type="ARBA" id="ARBA00022448"/>
    </source>
</evidence>
<dbReference type="CDD" id="cd18551">
    <property type="entry name" value="ABC_6TM_LmrA_like"/>
    <property type="match status" value="1"/>
</dbReference>
<feature type="transmembrane region" description="Helical" evidence="11">
    <location>
        <begin position="237"/>
        <end position="260"/>
    </location>
</feature>
<dbReference type="PROSITE" id="PS00211">
    <property type="entry name" value="ABC_TRANSPORTER_1"/>
    <property type="match status" value="1"/>
</dbReference>
<feature type="domain" description="ABC transmembrane type-1" evidence="13">
    <location>
        <begin position="19"/>
        <end position="298"/>
    </location>
</feature>
<comment type="caution">
    <text evidence="14">The sequence shown here is derived from an EMBL/GenBank/DDBJ whole genome shotgun (WGS) entry which is preliminary data.</text>
</comment>
<feature type="transmembrane region" description="Helical" evidence="11">
    <location>
        <begin position="50"/>
        <end position="72"/>
    </location>
</feature>
<evidence type="ECO:0000256" key="5">
    <source>
        <dbReference type="ARBA" id="ARBA00022741"/>
    </source>
</evidence>
<comment type="subcellular location">
    <subcellularLocation>
        <location evidence="1">Cell membrane</location>
        <topology evidence="1">Multi-pass membrane protein</topology>
    </subcellularLocation>
</comment>
<accession>A0A243QC90</accession>
<evidence type="ECO:0000256" key="3">
    <source>
        <dbReference type="ARBA" id="ARBA00022475"/>
    </source>
</evidence>
<dbReference type="PROSITE" id="PS50929">
    <property type="entry name" value="ABC_TM1F"/>
    <property type="match status" value="1"/>
</dbReference>
<evidence type="ECO:0000256" key="7">
    <source>
        <dbReference type="ARBA" id="ARBA00022989"/>
    </source>
</evidence>
<name>A0A243QC90_9ACTN</name>
<feature type="region of interest" description="Disordered" evidence="10">
    <location>
        <begin position="317"/>
        <end position="341"/>
    </location>
</feature>
<protein>
    <submittedName>
        <fullName evidence="14">ABC transporter permease</fullName>
    </submittedName>
</protein>
<feature type="transmembrane region" description="Helical" evidence="11">
    <location>
        <begin position="155"/>
        <end position="174"/>
    </location>
</feature>
<sequence>MPRLRVLWGLVRPHRSSLILGLVLGLGATASLLATPMAIKWVLDSLSGSGSMVLPVVILLGLLVIGALLGFWQQIVLGTMAEKVVLGARTSLIRRIYGARVDALSKRSGGELVTRVTSDTVLLREAASSSIVQIVNSSIALVGSIVLMAVLDWPILLVTLVAVIGVGIVVGILMPRIASAQQGAQSSLGDLGSRLEGGIRALRTIKVNGAERSQADRVMRDARLSARHSIRAVRIEAVAWTAAGAGIQLSVIAVLAIGAWRVSNGTLAVSTLVAFLLYAFQLVEPVTELTMHVSQLQAGIAAAGRIRELESIRVESDDVQVRPGGTDGSEADGTPRSLHGGSPETALVRFVDVEARYDETSKPVVIDVDLDVPRRGHLAIVGPSGAGKTTIFSLMLRFLDPSAGHLLLDGAPYEQLSYHEVRSRFAYVEQDTPVVPGSVRDNLALGNPRADDAAMFEALAAVDLDQRVRALPGGLDTPALSTTLSGGERQRLALARALISDADILLLDEATAQLDGRTEAAIHEVISRVAQRNAVVTIAHRLSTVIDADEIVVLERGRIRARGTHRELLNDDELYRELVAALRISH</sequence>
<dbReference type="Pfam" id="PF00664">
    <property type="entry name" value="ABC_membrane"/>
    <property type="match status" value="1"/>
</dbReference>
<evidence type="ECO:0000256" key="9">
    <source>
        <dbReference type="ARBA" id="ARBA00061644"/>
    </source>
</evidence>
<dbReference type="GO" id="GO:0016887">
    <property type="term" value="F:ATP hydrolysis activity"/>
    <property type="evidence" value="ECO:0007669"/>
    <property type="project" value="InterPro"/>
</dbReference>
<comment type="similarity">
    <text evidence="9">Belongs to the ABC transporter superfamily. Lipid exporter (TC 3.A.1.106) family.</text>
</comment>
<keyword evidence="5" id="KW-0547">Nucleotide-binding</keyword>
<dbReference type="Pfam" id="PF00005">
    <property type="entry name" value="ABC_tran"/>
    <property type="match status" value="1"/>
</dbReference>
<keyword evidence="6" id="KW-0067">ATP-binding</keyword>
<gene>
    <name evidence="14" type="ORF">CA982_10710</name>
</gene>
<dbReference type="GO" id="GO:0005524">
    <property type="term" value="F:ATP binding"/>
    <property type="evidence" value="ECO:0007669"/>
    <property type="project" value="UniProtKB-KW"/>
</dbReference>
<keyword evidence="4 11" id="KW-0812">Transmembrane</keyword>
<dbReference type="Gene3D" id="3.40.50.300">
    <property type="entry name" value="P-loop containing nucleotide triphosphate hydrolases"/>
    <property type="match status" value="1"/>
</dbReference>
<feature type="transmembrane region" description="Helical" evidence="11">
    <location>
        <begin position="131"/>
        <end position="149"/>
    </location>
</feature>
<evidence type="ECO:0000313" key="15">
    <source>
        <dbReference type="Proteomes" id="UP000194632"/>
    </source>
</evidence>
<dbReference type="OrthoDB" id="9806127at2"/>
<dbReference type="InterPro" id="IPR003593">
    <property type="entry name" value="AAA+_ATPase"/>
</dbReference>
<dbReference type="PANTHER" id="PTHR43394:SF1">
    <property type="entry name" value="ATP-BINDING CASSETTE SUB-FAMILY B MEMBER 10, MITOCHONDRIAL"/>
    <property type="match status" value="1"/>
</dbReference>
<reference evidence="14 15" key="1">
    <citation type="submission" date="2017-05" db="EMBL/GenBank/DDBJ databases">
        <title>Biotechnological potential of actinobacteria isolated from South African environments.</title>
        <authorList>
            <person name="Le Roes-Hill M."/>
            <person name="Prins A."/>
            <person name="Durrell K.A."/>
        </authorList>
    </citation>
    <scope>NUCLEOTIDE SEQUENCE [LARGE SCALE GENOMIC DNA]</scope>
    <source>
        <strain evidence="14">BS2</strain>
    </source>
</reference>
<dbReference type="InterPro" id="IPR027417">
    <property type="entry name" value="P-loop_NTPase"/>
</dbReference>
<dbReference type="InterPro" id="IPR017871">
    <property type="entry name" value="ABC_transporter-like_CS"/>
</dbReference>
<dbReference type="GO" id="GO:0015421">
    <property type="term" value="F:ABC-type oligopeptide transporter activity"/>
    <property type="evidence" value="ECO:0007669"/>
    <property type="project" value="TreeGrafter"/>
</dbReference>
<dbReference type="InterPro" id="IPR003439">
    <property type="entry name" value="ABC_transporter-like_ATP-bd"/>
</dbReference>
<dbReference type="SUPFAM" id="SSF90123">
    <property type="entry name" value="ABC transporter transmembrane region"/>
    <property type="match status" value="1"/>
</dbReference>
<dbReference type="RefSeq" id="WP_086535401.1">
    <property type="nucleotide sequence ID" value="NZ_NGFO01000010.1"/>
</dbReference>
<proteinExistence type="inferred from homology"/>
<dbReference type="AlphaFoldDB" id="A0A243QC90"/>
<keyword evidence="3" id="KW-1003">Cell membrane</keyword>
<keyword evidence="2" id="KW-0813">Transport</keyword>
<evidence type="ECO:0000313" key="14">
    <source>
        <dbReference type="EMBL" id="OUC78938.1"/>
    </source>
</evidence>
<evidence type="ECO:0000256" key="4">
    <source>
        <dbReference type="ARBA" id="ARBA00022692"/>
    </source>
</evidence>
<evidence type="ECO:0000256" key="10">
    <source>
        <dbReference type="SAM" id="MobiDB-lite"/>
    </source>
</evidence>
<feature type="domain" description="ABC transporter" evidence="12">
    <location>
        <begin position="348"/>
        <end position="581"/>
    </location>
</feature>
<dbReference type="STRING" id="417102.CA982_10710"/>